<name>A0AAJ7P9L4_9ACAR</name>
<proteinExistence type="predicted"/>
<organism evidence="2 3">
    <name type="scientific">Galendromus occidentalis</name>
    <name type="common">western predatory mite</name>
    <dbReference type="NCBI Taxonomy" id="34638"/>
    <lineage>
        <taxon>Eukaryota</taxon>
        <taxon>Metazoa</taxon>
        <taxon>Ecdysozoa</taxon>
        <taxon>Arthropoda</taxon>
        <taxon>Chelicerata</taxon>
        <taxon>Arachnida</taxon>
        <taxon>Acari</taxon>
        <taxon>Parasitiformes</taxon>
        <taxon>Mesostigmata</taxon>
        <taxon>Gamasina</taxon>
        <taxon>Phytoseioidea</taxon>
        <taxon>Phytoseiidae</taxon>
        <taxon>Typhlodrominae</taxon>
        <taxon>Galendromus</taxon>
    </lineage>
</organism>
<accession>A0AAJ7P9L4</accession>
<gene>
    <name evidence="3" type="primary">LOC108864174</name>
</gene>
<feature type="compositionally biased region" description="Polar residues" evidence="1">
    <location>
        <begin position="7"/>
        <end position="21"/>
    </location>
</feature>
<dbReference type="KEGG" id="goe:108864174"/>
<dbReference type="AlphaFoldDB" id="A0AAJ7P9L4"/>
<evidence type="ECO:0000256" key="1">
    <source>
        <dbReference type="SAM" id="MobiDB-lite"/>
    </source>
</evidence>
<dbReference type="GeneID" id="108864174"/>
<dbReference type="RefSeq" id="XP_018494781.1">
    <property type="nucleotide sequence ID" value="XM_018639265.1"/>
</dbReference>
<keyword evidence="2" id="KW-1185">Reference proteome</keyword>
<reference evidence="3" key="1">
    <citation type="submission" date="2025-08" db="UniProtKB">
        <authorList>
            <consortium name="RefSeq"/>
        </authorList>
    </citation>
    <scope>IDENTIFICATION</scope>
</reference>
<protein>
    <submittedName>
        <fullName evidence="3">Uncharacterized protein LOC108864174</fullName>
    </submittedName>
</protein>
<evidence type="ECO:0000313" key="3">
    <source>
        <dbReference type="RefSeq" id="XP_018494781.1"/>
    </source>
</evidence>
<sequence>MKADRMGSSQSSPTQVIASAMTKSLPSSDNYFVQRLGKWAAENSGAGPPAVITLEDSDEDSGDDVQIVKVEAPTETSSDYQCEITFTEAPRKSTSKKYLSRDRAKMSPYYRPSRAITKNTYMEMLRRHIPNYCSDRVRSH</sequence>
<dbReference type="Proteomes" id="UP000694867">
    <property type="component" value="Unplaced"/>
</dbReference>
<evidence type="ECO:0000313" key="2">
    <source>
        <dbReference type="Proteomes" id="UP000694867"/>
    </source>
</evidence>
<feature type="region of interest" description="Disordered" evidence="1">
    <location>
        <begin position="1"/>
        <end position="21"/>
    </location>
</feature>